<dbReference type="InterPro" id="IPR029055">
    <property type="entry name" value="Ntn_hydrolases_N"/>
</dbReference>
<dbReference type="SUPFAM" id="SSF56235">
    <property type="entry name" value="N-terminal nucleophile aminohydrolases (Ntn hydrolases)"/>
    <property type="match status" value="1"/>
</dbReference>
<dbReference type="EMBL" id="PKPP01000640">
    <property type="protein sequence ID" value="PWA90311.1"/>
    <property type="molecule type" value="Genomic_DNA"/>
</dbReference>
<protein>
    <submittedName>
        <fullName evidence="2">Uncharacterized protein</fullName>
    </submittedName>
</protein>
<dbReference type="STRING" id="35608.A0A2U1PX12"/>
<dbReference type="PANTHER" id="PTHR34112:SF13">
    <property type="entry name" value="OS04G0448200 PROTEIN"/>
    <property type="match status" value="1"/>
</dbReference>
<dbReference type="Gene3D" id="3.60.20.10">
    <property type="entry name" value="Glutamine Phosphoribosylpyrophosphate, subunit 1, domain 1"/>
    <property type="match status" value="1"/>
</dbReference>
<dbReference type="AlphaFoldDB" id="A0A2U1PX12"/>
<proteinExistence type="predicted"/>
<sequence>MPIKRTSDQYVQPVKATSEEIFQQNKPPPRRDCRPTGCSLSNLMLKNEQGVSKATRNKSLVNTSDNNLGPPSASERTTSLYFCPTASSNGSSHSRSYSSFGRYSDQENVSAKPVESWPRKVVADSSSVNKSSLNNGSTLRSGGGAISSLSVETQRLEELAVKPSRQLIPMTPFMPKALLAINKSNPICFQEDQLGEEIDESLAVVNAIGSGSEGADSSLQKQYNKDLTVKASETIALSILNALLAITKHLSLLQVTPNNMDIAKVVPTYHLYTPAEVEVVIDHL</sequence>
<dbReference type="PANTHER" id="PTHR34112">
    <property type="entry name" value="C-JUN-AMINO-TERMINAL KINASE-INTERACTING PROTEIN"/>
    <property type="match status" value="1"/>
</dbReference>
<reference evidence="2 3" key="1">
    <citation type="journal article" date="2018" name="Mol. Plant">
        <title>The genome of Artemisia annua provides insight into the evolution of Asteraceae family and artemisinin biosynthesis.</title>
        <authorList>
            <person name="Shen Q."/>
            <person name="Zhang L."/>
            <person name="Liao Z."/>
            <person name="Wang S."/>
            <person name="Yan T."/>
            <person name="Shi P."/>
            <person name="Liu M."/>
            <person name="Fu X."/>
            <person name="Pan Q."/>
            <person name="Wang Y."/>
            <person name="Lv Z."/>
            <person name="Lu X."/>
            <person name="Zhang F."/>
            <person name="Jiang W."/>
            <person name="Ma Y."/>
            <person name="Chen M."/>
            <person name="Hao X."/>
            <person name="Li L."/>
            <person name="Tang Y."/>
            <person name="Lv G."/>
            <person name="Zhou Y."/>
            <person name="Sun X."/>
            <person name="Brodelius P.E."/>
            <person name="Rose J.K.C."/>
            <person name="Tang K."/>
        </authorList>
    </citation>
    <scope>NUCLEOTIDE SEQUENCE [LARGE SCALE GENOMIC DNA]</scope>
    <source>
        <strain evidence="3">cv. Huhao1</strain>
        <tissue evidence="2">Leaf</tissue>
    </source>
</reference>
<comment type="caution">
    <text evidence="2">The sequence shown here is derived from an EMBL/GenBank/DDBJ whole genome shotgun (WGS) entry which is preliminary data.</text>
</comment>
<evidence type="ECO:0000256" key="1">
    <source>
        <dbReference type="SAM" id="MobiDB-lite"/>
    </source>
</evidence>
<organism evidence="2 3">
    <name type="scientific">Artemisia annua</name>
    <name type="common">Sweet wormwood</name>
    <dbReference type="NCBI Taxonomy" id="35608"/>
    <lineage>
        <taxon>Eukaryota</taxon>
        <taxon>Viridiplantae</taxon>
        <taxon>Streptophyta</taxon>
        <taxon>Embryophyta</taxon>
        <taxon>Tracheophyta</taxon>
        <taxon>Spermatophyta</taxon>
        <taxon>Magnoliopsida</taxon>
        <taxon>eudicotyledons</taxon>
        <taxon>Gunneridae</taxon>
        <taxon>Pentapetalae</taxon>
        <taxon>asterids</taxon>
        <taxon>campanulids</taxon>
        <taxon>Asterales</taxon>
        <taxon>Asteraceae</taxon>
        <taxon>Asteroideae</taxon>
        <taxon>Anthemideae</taxon>
        <taxon>Artemisiinae</taxon>
        <taxon>Artemisia</taxon>
    </lineage>
</organism>
<name>A0A2U1PX12_ARTAN</name>
<feature type="region of interest" description="Disordered" evidence="1">
    <location>
        <begin position="1"/>
        <end position="76"/>
    </location>
</feature>
<evidence type="ECO:0000313" key="3">
    <source>
        <dbReference type="Proteomes" id="UP000245207"/>
    </source>
</evidence>
<dbReference type="OrthoDB" id="1917528at2759"/>
<gene>
    <name evidence="2" type="ORF">CTI12_AA059250</name>
</gene>
<feature type="compositionally biased region" description="Polar residues" evidence="1">
    <location>
        <begin position="38"/>
        <end position="76"/>
    </location>
</feature>
<keyword evidence="3" id="KW-1185">Reference proteome</keyword>
<dbReference type="Proteomes" id="UP000245207">
    <property type="component" value="Unassembled WGS sequence"/>
</dbReference>
<accession>A0A2U1PX12</accession>
<evidence type="ECO:0000313" key="2">
    <source>
        <dbReference type="EMBL" id="PWA90311.1"/>
    </source>
</evidence>